<feature type="transmembrane region" description="Helical" evidence="2">
    <location>
        <begin position="65"/>
        <end position="85"/>
    </location>
</feature>
<evidence type="ECO:0000313" key="4">
    <source>
        <dbReference type="Proteomes" id="UP000242263"/>
    </source>
</evidence>
<feature type="compositionally biased region" description="Low complexity" evidence="1">
    <location>
        <begin position="9"/>
        <end position="23"/>
    </location>
</feature>
<dbReference type="RefSeq" id="WP_022856364.1">
    <property type="nucleotide sequence ID" value="NZ_CAMYCS010000001.1"/>
</dbReference>
<feature type="region of interest" description="Disordered" evidence="1">
    <location>
        <begin position="1"/>
        <end position="43"/>
    </location>
</feature>
<evidence type="ECO:0000313" key="3">
    <source>
        <dbReference type="EMBL" id="PKZ15574.1"/>
    </source>
</evidence>
<proteinExistence type="predicted"/>
<sequence length="148" mass="16634">MAAAEARSIRSSQSRQSTVRSTRPGTRSAAPERPQLRVSSRENRLRQSAFMQQVQSVYHSRQRSMAMMMTSIVFLVMSLGVTLFLRTEMTKNAYSITETQNTVVQLTQDVQQDRAKLNELESQLPQRATDMGMQQGSSSMTIDLGNAQ</sequence>
<organism evidence="3 4">
    <name type="scientific">Alloscardovia omnicolens</name>
    <dbReference type="NCBI Taxonomy" id="419015"/>
    <lineage>
        <taxon>Bacteria</taxon>
        <taxon>Bacillati</taxon>
        <taxon>Actinomycetota</taxon>
        <taxon>Actinomycetes</taxon>
        <taxon>Bifidobacteriales</taxon>
        <taxon>Bifidobacteriaceae</taxon>
        <taxon>Alloscardovia</taxon>
    </lineage>
</organism>
<accession>A0A2I1J7B7</accession>
<dbReference type="GeneID" id="35869128"/>
<dbReference type="Proteomes" id="UP000242263">
    <property type="component" value="Unassembled WGS sequence"/>
</dbReference>
<reference evidence="3 4" key="1">
    <citation type="submission" date="2017-12" db="EMBL/GenBank/DDBJ databases">
        <title>Phylogenetic diversity of female urinary microbiome.</title>
        <authorList>
            <person name="Thomas-White K."/>
            <person name="Wolfe A.J."/>
        </authorList>
    </citation>
    <scope>NUCLEOTIDE SEQUENCE [LARGE SCALE GENOMIC DNA]</scope>
    <source>
        <strain evidence="3 4">UMB0064</strain>
    </source>
</reference>
<keyword evidence="2" id="KW-0472">Membrane</keyword>
<evidence type="ECO:0000256" key="1">
    <source>
        <dbReference type="SAM" id="MobiDB-lite"/>
    </source>
</evidence>
<comment type="caution">
    <text evidence="3">The sequence shown here is derived from an EMBL/GenBank/DDBJ whole genome shotgun (WGS) entry which is preliminary data.</text>
</comment>
<keyword evidence="2" id="KW-0812">Transmembrane</keyword>
<keyword evidence="2" id="KW-1133">Transmembrane helix</keyword>
<evidence type="ECO:0000256" key="2">
    <source>
        <dbReference type="SAM" id="Phobius"/>
    </source>
</evidence>
<gene>
    <name evidence="3" type="ORF">CYJ32_04220</name>
</gene>
<dbReference type="EMBL" id="PKGU01000002">
    <property type="protein sequence ID" value="PKZ15574.1"/>
    <property type="molecule type" value="Genomic_DNA"/>
</dbReference>
<feature type="region of interest" description="Disordered" evidence="1">
    <location>
        <begin position="129"/>
        <end position="148"/>
    </location>
</feature>
<name>A0A2I1J7B7_9BIFI</name>
<protein>
    <submittedName>
        <fullName evidence="3">Uncharacterized protein</fullName>
    </submittedName>
</protein>
<dbReference type="AlphaFoldDB" id="A0A2I1J7B7"/>